<feature type="compositionally biased region" description="Basic and acidic residues" evidence="2">
    <location>
        <begin position="198"/>
        <end position="209"/>
    </location>
</feature>
<dbReference type="InterPro" id="IPR037238">
    <property type="entry name" value="YbiA-like_sf"/>
</dbReference>
<feature type="coiled-coil region" evidence="1">
    <location>
        <begin position="334"/>
        <end position="364"/>
    </location>
</feature>
<evidence type="ECO:0000313" key="3">
    <source>
        <dbReference type="EMBL" id="QHU02376.1"/>
    </source>
</evidence>
<organism evidence="3">
    <name type="scientific">viral metagenome</name>
    <dbReference type="NCBI Taxonomy" id="1070528"/>
    <lineage>
        <taxon>unclassified sequences</taxon>
        <taxon>metagenomes</taxon>
        <taxon>organismal metagenomes</taxon>
    </lineage>
</organism>
<evidence type="ECO:0000256" key="2">
    <source>
        <dbReference type="SAM" id="MobiDB-lite"/>
    </source>
</evidence>
<keyword evidence="1" id="KW-0175">Coiled coil</keyword>
<feature type="region of interest" description="Disordered" evidence="2">
    <location>
        <begin position="121"/>
        <end position="219"/>
    </location>
</feature>
<dbReference type="AlphaFoldDB" id="A0A6C0JCD7"/>
<name>A0A6C0JCD7_9ZZZZ</name>
<proteinExistence type="predicted"/>
<dbReference type="SUPFAM" id="SSF143990">
    <property type="entry name" value="YbiA-like"/>
    <property type="match status" value="1"/>
</dbReference>
<dbReference type="Gene3D" id="1.10.357.40">
    <property type="entry name" value="YbiA-like"/>
    <property type="match status" value="1"/>
</dbReference>
<protein>
    <recommendedName>
        <fullName evidence="4">NADAR domain-containing protein</fullName>
    </recommendedName>
</protein>
<evidence type="ECO:0000256" key="1">
    <source>
        <dbReference type="SAM" id="Coils"/>
    </source>
</evidence>
<feature type="compositionally biased region" description="Acidic residues" evidence="2">
    <location>
        <begin position="126"/>
        <end position="175"/>
    </location>
</feature>
<accession>A0A6C0JCD7</accession>
<dbReference type="EMBL" id="MN740356">
    <property type="protein sequence ID" value="QHU02376.1"/>
    <property type="molecule type" value="Genomic_DNA"/>
</dbReference>
<sequence length="776" mass="90336">MVLSKITNEISYQELKTIDENDKGRDVSMYEINLFNIPVVIALGEIKYTFVDQNILFVPVYLVVDTDNKIYQIGVYEFPSEKLENIKDEEGDLDISNIDGPLLYSFINKPYVEKCMKNENLVPDYDSGDEEGEEEDDEEDEGDEEGDEGKSDSEEELEDIDDVDDDNADDDDETSEGLKNPPPVLVELLIEDDDDDFSEKGEQEKDEKKEKKKYKKSGNSESEWIEHYMNNNNYGIIDNPGHGDCFFYTIRDAFKSINIDGSVKKTREILTNKVDENVFNTYKEKFTMINKELKTLSDQIPKDKKRKAKLASDYNKLVKDAKGEKDIPTQKLKRTKAKQMRKKHKELSEELKAKERELKYAKNNYTDIKWFKNVKTKEQLISKMKTCDFWADIWAISTLEIGLNTKFIILSSDEYKRGNYGAVLRCGDFVPNSIEDKKYFKPKYYIILEHTGNHYKLITYKEKHIHRFHDIPFGMRRRIVEKCMKSKGKSLYNYIPKFAKMIGETIEIPKKEDGEENKSEEKMDSPIIVVETETSIEEEEEEVMQTPTPQDENLFNDDTVFYFREGSADKKPGKSIGKTMHEKIKDEDKFKDLEKIKDWRKVLSNMHYNGADYVVRKEGGEDGEVEPLFELDGLKWASVEHYYHANKFKKNTPDYYKQFAIDSGSAFAFEPKKALGAGGKGGKVREKNPETKKVKIIFSRPRDIVMDEDFFDGRNPELVMERAQQAKYEQDDLSKRVLLATKDAKLIHHIKPRGAPRPSIVFYNTMRVRHKLKKKN</sequence>
<reference evidence="3" key="1">
    <citation type="journal article" date="2020" name="Nature">
        <title>Giant virus diversity and host interactions through global metagenomics.</title>
        <authorList>
            <person name="Schulz F."/>
            <person name="Roux S."/>
            <person name="Paez-Espino D."/>
            <person name="Jungbluth S."/>
            <person name="Walsh D.A."/>
            <person name="Denef V.J."/>
            <person name="McMahon K.D."/>
            <person name="Konstantinidis K.T."/>
            <person name="Eloe-Fadrosh E.A."/>
            <person name="Kyrpides N.C."/>
            <person name="Woyke T."/>
        </authorList>
    </citation>
    <scope>NUCLEOTIDE SEQUENCE</scope>
    <source>
        <strain evidence="3">GVMAG-M-3300025880-75</strain>
    </source>
</reference>
<evidence type="ECO:0008006" key="4">
    <source>
        <dbReference type="Google" id="ProtNLM"/>
    </source>
</evidence>